<dbReference type="AlphaFoldDB" id="A0A6J4KLX0"/>
<evidence type="ECO:0000313" key="2">
    <source>
        <dbReference type="EMBL" id="CAA9308174.1"/>
    </source>
</evidence>
<dbReference type="Gene3D" id="3.30.1360.120">
    <property type="entry name" value="Probable tRNA modification gtpase trme, domain 1"/>
    <property type="match status" value="1"/>
</dbReference>
<dbReference type="PANTHER" id="PTHR22602">
    <property type="entry name" value="TRANSFERASE CAF17, MITOCHONDRIAL-RELATED"/>
    <property type="match status" value="1"/>
</dbReference>
<dbReference type="EMBL" id="CADCUA010000154">
    <property type="protein sequence ID" value="CAA9308174.1"/>
    <property type="molecule type" value="Genomic_DNA"/>
</dbReference>
<protein>
    <submittedName>
        <fullName evidence="2">tRNA-modifying protein YgfZ</fullName>
    </submittedName>
</protein>
<sequence length="290" mass="30912">MHDNPQAVQPMAVGPYGYCILTLSGRDSVAFAQAQFMNDVAALAPGHWQWNGWLTPKGRVVALFALLMMDAERLWLVLPDADPQALADGLRRFVFRSKVVIEIRGDVRAVGRFQAPGEARGNRFAIDAAGDVELDFGSPQIPRELRVTAAADADGSLAEQWRVADLEFGLPRLDESQAGQWTPQQLSLDRLNAYSVKKGCYPGQEIVARTHFLGKAKRGLALLEAGSALAVGADVTSDGSSIGSVVAAASESSNTRHVGLAVVGLDRNTSAEASAGVPVREVPILDGLAR</sequence>
<dbReference type="InterPro" id="IPR017703">
    <property type="entry name" value="YgfZ/GCV_T_CS"/>
</dbReference>
<accession>A0A6J4KLX0</accession>
<dbReference type="GO" id="GO:0016226">
    <property type="term" value="P:iron-sulfur cluster assembly"/>
    <property type="evidence" value="ECO:0007669"/>
    <property type="project" value="TreeGrafter"/>
</dbReference>
<dbReference type="SUPFAM" id="SSF103025">
    <property type="entry name" value="Folate-binding domain"/>
    <property type="match status" value="1"/>
</dbReference>
<name>A0A6J4KLX0_9GAMM</name>
<keyword evidence="1" id="KW-0809">Transit peptide</keyword>
<reference evidence="2" key="1">
    <citation type="submission" date="2020-02" db="EMBL/GenBank/DDBJ databases">
        <authorList>
            <person name="Meier V. D."/>
        </authorList>
    </citation>
    <scope>NUCLEOTIDE SEQUENCE</scope>
    <source>
        <strain evidence="2">AVDCRST_MAG71</strain>
    </source>
</reference>
<dbReference type="NCBIfam" id="TIGR03317">
    <property type="entry name" value="ygfZ_signature"/>
    <property type="match status" value="1"/>
</dbReference>
<organism evidence="2">
    <name type="scientific">uncultured Lysobacter sp</name>
    <dbReference type="NCBI Taxonomy" id="271060"/>
    <lineage>
        <taxon>Bacteria</taxon>
        <taxon>Pseudomonadati</taxon>
        <taxon>Pseudomonadota</taxon>
        <taxon>Gammaproteobacteria</taxon>
        <taxon>Lysobacterales</taxon>
        <taxon>Lysobacteraceae</taxon>
        <taxon>Lysobacter</taxon>
        <taxon>environmental samples</taxon>
    </lineage>
</organism>
<dbReference type="PANTHER" id="PTHR22602:SF0">
    <property type="entry name" value="TRANSFERASE CAF17, MITOCHONDRIAL-RELATED"/>
    <property type="match status" value="1"/>
</dbReference>
<gene>
    <name evidence="2" type="ORF">AVDCRST_MAG71-529</name>
</gene>
<dbReference type="InterPro" id="IPR045179">
    <property type="entry name" value="YgfZ/GcvT"/>
</dbReference>
<proteinExistence type="predicted"/>
<dbReference type="Gene3D" id="2.40.30.160">
    <property type="match status" value="1"/>
</dbReference>
<dbReference type="InterPro" id="IPR027266">
    <property type="entry name" value="TrmE/GcvT-like"/>
</dbReference>
<evidence type="ECO:0000256" key="1">
    <source>
        <dbReference type="ARBA" id="ARBA00022946"/>
    </source>
</evidence>